<dbReference type="Proteomes" id="UP000570361">
    <property type="component" value="Unassembled WGS sequence"/>
</dbReference>
<dbReference type="AlphaFoldDB" id="A0A7W5AWB7"/>
<sequence length="178" mass="19690">MNIRIMPTVVTAVISAGLLVGGWFAYQNVATVQPLEQILVDVPGVTEAVPNVQRDAVTVSLKLDNDANIRDVYDTILLEGEHVIGDRELRLQIDNSKSDEILNDIWSSVLFNIAQAMETRQYTGIPTAMEQIESKYEGVTATSEMDDMNVYITLKHGAAAKYVILPRTPEQMGVWPNA</sequence>
<evidence type="ECO:0000313" key="1">
    <source>
        <dbReference type="EMBL" id="MBB3109326.1"/>
    </source>
</evidence>
<accession>A0A7W5AWB7</accession>
<reference evidence="1 2" key="1">
    <citation type="submission" date="2020-08" db="EMBL/GenBank/DDBJ databases">
        <title>Genomic Encyclopedia of Type Strains, Phase III (KMG-III): the genomes of soil and plant-associated and newly described type strains.</title>
        <authorList>
            <person name="Whitman W."/>
        </authorList>
    </citation>
    <scope>NUCLEOTIDE SEQUENCE [LARGE SCALE GENOMIC DNA]</scope>
    <source>
        <strain evidence="1 2">CECT 5862</strain>
    </source>
</reference>
<dbReference type="RefSeq" id="WP_183598274.1">
    <property type="nucleotide sequence ID" value="NZ_JACHXK010000002.1"/>
</dbReference>
<comment type="caution">
    <text evidence="1">The sequence shown here is derived from an EMBL/GenBank/DDBJ whole genome shotgun (WGS) entry which is preliminary data.</text>
</comment>
<keyword evidence="2" id="KW-1185">Reference proteome</keyword>
<evidence type="ECO:0000313" key="2">
    <source>
        <dbReference type="Proteomes" id="UP000570361"/>
    </source>
</evidence>
<proteinExistence type="predicted"/>
<dbReference type="EMBL" id="JACHXK010000002">
    <property type="protein sequence ID" value="MBB3109326.1"/>
    <property type="molecule type" value="Genomic_DNA"/>
</dbReference>
<protein>
    <submittedName>
        <fullName evidence="1">Uncharacterized protein</fullName>
    </submittedName>
</protein>
<name>A0A7W5AWB7_9BACL</name>
<gene>
    <name evidence="1" type="ORF">FHS18_001378</name>
</gene>
<organism evidence="1 2">
    <name type="scientific">Paenibacillus phyllosphaerae</name>
    <dbReference type="NCBI Taxonomy" id="274593"/>
    <lineage>
        <taxon>Bacteria</taxon>
        <taxon>Bacillati</taxon>
        <taxon>Bacillota</taxon>
        <taxon>Bacilli</taxon>
        <taxon>Bacillales</taxon>
        <taxon>Paenibacillaceae</taxon>
        <taxon>Paenibacillus</taxon>
    </lineage>
</organism>